<dbReference type="Proteomes" id="UP001386955">
    <property type="component" value="Unassembled WGS sequence"/>
</dbReference>
<dbReference type="AlphaFoldDB" id="A0AAN9NSP9"/>
<sequence length="267" mass="28999">MRVLMEPFSETEMEGTSARSSIPRVAGDEAGPSHQRSVVENASLESSMRNRIARLEQDNSPYLLDKGRGVYWAQLKEELKHASSQRDLFNRLLSQQTPATPRAPALARASFPFHSNGIRPGQTSVRPGRADRFLAPKSEGERDLVSPGIVAAGCRRPDGLGEGGKGLGWRRPQLRVTAREGGSEPSESTASSSGGLSVWSHFRHTRLANGVGIRSSFRTSVVRLVEWDAREGQDGVSNRGMRSPGDRTDVLDPSSSHMGPMAEGLTN</sequence>
<dbReference type="EMBL" id="JAYMYS010000040">
    <property type="protein sequence ID" value="KAK7375864.1"/>
    <property type="molecule type" value="Genomic_DNA"/>
</dbReference>
<organism evidence="2 3">
    <name type="scientific">Psophocarpus tetragonolobus</name>
    <name type="common">Winged bean</name>
    <name type="synonym">Dolichos tetragonolobus</name>
    <dbReference type="NCBI Taxonomy" id="3891"/>
    <lineage>
        <taxon>Eukaryota</taxon>
        <taxon>Viridiplantae</taxon>
        <taxon>Streptophyta</taxon>
        <taxon>Embryophyta</taxon>
        <taxon>Tracheophyta</taxon>
        <taxon>Spermatophyta</taxon>
        <taxon>Magnoliopsida</taxon>
        <taxon>eudicotyledons</taxon>
        <taxon>Gunneridae</taxon>
        <taxon>Pentapetalae</taxon>
        <taxon>rosids</taxon>
        <taxon>fabids</taxon>
        <taxon>Fabales</taxon>
        <taxon>Fabaceae</taxon>
        <taxon>Papilionoideae</taxon>
        <taxon>50 kb inversion clade</taxon>
        <taxon>NPAAA clade</taxon>
        <taxon>indigoferoid/millettioid clade</taxon>
        <taxon>Phaseoleae</taxon>
        <taxon>Psophocarpus</taxon>
    </lineage>
</organism>
<proteinExistence type="predicted"/>
<name>A0AAN9NSP9_PSOTE</name>
<evidence type="ECO:0000313" key="2">
    <source>
        <dbReference type="EMBL" id="KAK7375864.1"/>
    </source>
</evidence>
<accession>A0AAN9NSP9</accession>
<comment type="caution">
    <text evidence="2">The sequence shown here is derived from an EMBL/GenBank/DDBJ whole genome shotgun (WGS) entry which is preliminary data.</text>
</comment>
<evidence type="ECO:0000256" key="1">
    <source>
        <dbReference type="SAM" id="MobiDB-lite"/>
    </source>
</evidence>
<reference evidence="2 3" key="1">
    <citation type="submission" date="2024-01" db="EMBL/GenBank/DDBJ databases">
        <title>The genomes of 5 underutilized Papilionoideae crops provide insights into root nodulation and disease resistanc.</title>
        <authorList>
            <person name="Jiang F."/>
        </authorList>
    </citation>
    <scope>NUCLEOTIDE SEQUENCE [LARGE SCALE GENOMIC DNA]</scope>
    <source>
        <strain evidence="2">DUOXIRENSHENG_FW03</strain>
        <tissue evidence="2">Leaves</tissue>
    </source>
</reference>
<keyword evidence="3" id="KW-1185">Reference proteome</keyword>
<feature type="compositionally biased region" description="Low complexity" evidence="1">
    <location>
        <begin position="183"/>
        <end position="196"/>
    </location>
</feature>
<feature type="region of interest" description="Disordered" evidence="1">
    <location>
        <begin position="1"/>
        <end position="38"/>
    </location>
</feature>
<evidence type="ECO:0000313" key="3">
    <source>
        <dbReference type="Proteomes" id="UP001386955"/>
    </source>
</evidence>
<feature type="region of interest" description="Disordered" evidence="1">
    <location>
        <begin position="155"/>
        <end position="196"/>
    </location>
</feature>
<gene>
    <name evidence="2" type="ORF">VNO78_35177</name>
</gene>
<protein>
    <submittedName>
        <fullName evidence="2">Uncharacterized protein</fullName>
    </submittedName>
</protein>
<feature type="region of interest" description="Disordered" evidence="1">
    <location>
        <begin position="233"/>
        <end position="267"/>
    </location>
</feature>